<keyword evidence="5 7" id="KW-1133">Transmembrane helix</keyword>
<evidence type="ECO:0000256" key="4">
    <source>
        <dbReference type="ARBA" id="ARBA00022692"/>
    </source>
</evidence>
<keyword evidence="3" id="KW-1003">Cell membrane</keyword>
<dbReference type="EMBL" id="RBIR01000001">
    <property type="protein sequence ID" value="RKR30538.1"/>
    <property type="molecule type" value="Genomic_DNA"/>
</dbReference>
<evidence type="ECO:0000256" key="7">
    <source>
        <dbReference type="SAM" id="Phobius"/>
    </source>
</evidence>
<evidence type="ECO:0000313" key="9">
    <source>
        <dbReference type="EMBL" id="RKR30538.1"/>
    </source>
</evidence>
<dbReference type="InterPro" id="IPR032816">
    <property type="entry name" value="VTT_dom"/>
</dbReference>
<comment type="caution">
    <text evidence="9">The sequence shown here is derived from an EMBL/GenBank/DDBJ whole genome shotgun (WGS) entry which is preliminary data.</text>
</comment>
<evidence type="ECO:0000256" key="2">
    <source>
        <dbReference type="ARBA" id="ARBA00010792"/>
    </source>
</evidence>
<evidence type="ECO:0000256" key="5">
    <source>
        <dbReference type="ARBA" id="ARBA00022989"/>
    </source>
</evidence>
<keyword evidence="6 7" id="KW-0472">Membrane</keyword>
<evidence type="ECO:0000256" key="1">
    <source>
        <dbReference type="ARBA" id="ARBA00004651"/>
    </source>
</evidence>
<reference evidence="9 10" key="1">
    <citation type="submission" date="2018-10" db="EMBL/GenBank/DDBJ databases">
        <title>Genomic Encyclopedia of Type Strains, Phase IV (KMG-IV): sequencing the most valuable type-strain genomes for metagenomic binning, comparative biology and taxonomic classification.</title>
        <authorList>
            <person name="Goeker M."/>
        </authorList>
    </citation>
    <scope>NUCLEOTIDE SEQUENCE [LARGE SCALE GENOMIC DNA]</scope>
    <source>
        <strain evidence="9 10">DSM 25586</strain>
    </source>
</reference>
<evidence type="ECO:0000256" key="3">
    <source>
        <dbReference type="ARBA" id="ARBA00022475"/>
    </source>
</evidence>
<dbReference type="Proteomes" id="UP000276055">
    <property type="component" value="Unassembled WGS sequence"/>
</dbReference>
<evidence type="ECO:0000259" key="8">
    <source>
        <dbReference type="Pfam" id="PF09335"/>
    </source>
</evidence>
<sequence>MTGLAALRFVALGWAGFVAAEVGIADDWGYYFGVFVVVLAQCAGVPLPAVAVLLGAYASARHGDLNLATVIAVGSLGAMLGSTIGYVLGRVGGRPLLLRLAKRFHADENRIAQLESFFERHGGSALFFGRWVIVVRLWGAIAAGAAKMPWPKFLLWTITGSIAWVASLSVLAYLAGAVALAIGDALDIGGWVLVPFVVLGLVLVWRRRRRRKLKPAEGPGDALPDAE</sequence>
<gene>
    <name evidence="9" type="ORF">C8D78_0863</name>
</gene>
<feature type="transmembrane region" description="Helical" evidence="7">
    <location>
        <begin position="153"/>
        <end position="182"/>
    </location>
</feature>
<feature type="transmembrane region" description="Helical" evidence="7">
    <location>
        <begin position="65"/>
        <end position="88"/>
    </location>
</feature>
<organism evidence="9 10">
    <name type="scientific">Arthrobacter oryzae</name>
    <dbReference type="NCBI Taxonomy" id="409290"/>
    <lineage>
        <taxon>Bacteria</taxon>
        <taxon>Bacillati</taxon>
        <taxon>Actinomycetota</taxon>
        <taxon>Actinomycetes</taxon>
        <taxon>Micrococcales</taxon>
        <taxon>Micrococcaceae</taxon>
        <taxon>Arthrobacter</taxon>
    </lineage>
</organism>
<comment type="subcellular location">
    <subcellularLocation>
        <location evidence="1">Cell membrane</location>
        <topology evidence="1">Multi-pass membrane protein</topology>
    </subcellularLocation>
</comment>
<dbReference type="PANTHER" id="PTHR42709:SF6">
    <property type="entry name" value="UNDECAPRENYL PHOSPHATE TRANSPORTER A"/>
    <property type="match status" value="1"/>
</dbReference>
<evidence type="ECO:0000256" key="6">
    <source>
        <dbReference type="ARBA" id="ARBA00023136"/>
    </source>
</evidence>
<feature type="transmembrane region" description="Helical" evidence="7">
    <location>
        <begin position="30"/>
        <end position="58"/>
    </location>
</feature>
<dbReference type="GO" id="GO:0005886">
    <property type="term" value="C:plasma membrane"/>
    <property type="evidence" value="ECO:0007669"/>
    <property type="project" value="UniProtKB-SubCell"/>
</dbReference>
<proteinExistence type="inferred from homology"/>
<dbReference type="InterPro" id="IPR051311">
    <property type="entry name" value="DedA_domain"/>
</dbReference>
<feature type="transmembrane region" description="Helical" evidence="7">
    <location>
        <begin position="125"/>
        <end position="146"/>
    </location>
</feature>
<dbReference type="PANTHER" id="PTHR42709">
    <property type="entry name" value="ALKALINE PHOSPHATASE LIKE PROTEIN"/>
    <property type="match status" value="1"/>
</dbReference>
<accession>A0A495FMT9</accession>
<keyword evidence="4 7" id="KW-0812">Transmembrane</keyword>
<comment type="similarity">
    <text evidence="2">Belongs to the DedA family.</text>
</comment>
<dbReference type="RefSeq" id="WP_120950579.1">
    <property type="nucleotide sequence ID" value="NZ_RBIR01000001.1"/>
</dbReference>
<dbReference type="AlphaFoldDB" id="A0A495FMT9"/>
<dbReference type="OrthoDB" id="9813426at2"/>
<name>A0A495FMT9_9MICC</name>
<protein>
    <submittedName>
        <fullName evidence="9">Membrane protein DedA with SNARE-associated domain</fullName>
    </submittedName>
</protein>
<evidence type="ECO:0000313" key="10">
    <source>
        <dbReference type="Proteomes" id="UP000276055"/>
    </source>
</evidence>
<feature type="transmembrane region" description="Helical" evidence="7">
    <location>
        <begin position="188"/>
        <end position="205"/>
    </location>
</feature>
<dbReference type="Pfam" id="PF09335">
    <property type="entry name" value="VTT_dom"/>
    <property type="match status" value="1"/>
</dbReference>
<feature type="domain" description="VTT" evidence="8">
    <location>
        <begin position="49"/>
        <end position="171"/>
    </location>
</feature>